<proteinExistence type="predicted"/>
<reference evidence="2 3" key="2">
    <citation type="submission" date="2015-11" db="EMBL/GenBank/DDBJ databases">
        <authorList>
            <person name="Zhang Y."/>
            <person name="Guo Z."/>
        </authorList>
    </citation>
    <scope>NUCLEOTIDE SEQUENCE [LARGE SCALE GENOMIC DNA]</scope>
    <source>
        <strain evidence="2">JGI-4</strain>
    </source>
</reference>
<dbReference type="OrthoDB" id="9791430at2"/>
<accession>A0A0P1MF00</accession>
<accession>A0A0P1MUT2</accession>
<sequence>MKIVEEIISKDDEILVPARKIYLTIKYHYKTTPLPSFLDFVNMLKRSRKFEVIESIGTSHYDLPESVEKILMQVGIYGTGPRVKFRSVKLTPKLLKEAFLKSYNKMRVGLESLLAKVSTETDLPHDEINKIISSFTELRDQINKTIQMLEKLELYETTVKPEKKKRKGK</sequence>
<evidence type="ECO:0000313" key="2">
    <source>
        <dbReference type="EMBL" id="CUU03633.1"/>
    </source>
</evidence>
<dbReference type="RefSeq" id="WP_047134171.1">
    <property type="nucleotide sequence ID" value="NZ_CZVI01000012.1"/>
</dbReference>
<evidence type="ECO:0000313" key="3">
    <source>
        <dbReference type="Proteomes" id="UP000182011"/>
    </source>
</evidence>
<keyword evidence="4" id="KW-1185">Reference proteome</keyword>
<name>A0A0P1MJP2_9BACT</name>
<accession>A0A0P1LTY1</accession>
<accession>A0A0S4N0I9</accession>
<evidence type="ECO:0000313" key="4">
    <source>
        <dbReference type="Proteomes" id="UP000182200"/>
    </source>
</evidence>
<accession>A0A0N7MSB1</accession>
<accession>A0A0N7MZ75</accession>
<accession>A0A0P1MJP2</accession>
<evidence type="ECO:0000313" key="1">
    <source>
        <dbReference type="EMBL" id="CUS86947.1"/>
    </source>
</evidence>
<dbReference type="Proteomes" id="UP000182011">
    <property type="component" value="Unassembled WGS sequence"/>
</dbReference>
<dbReference type="Proteomes" id="UP000182200">
    <property type="component" value="Unassembled WGS sequence"/>
</dbReference>
<organism evidence="2 3">
    <name type="scientific">Candidatus Kryptonium thompsonii</name>
    <dbReference type="NCBI Taxonomy" id="1633631"/>
    <lineage>
        <taxon>Bacteria</taxon>
        <taxon>Pseudomonadati</taxon>
        <taxon>Candidatus Kryptoniota</taxon>
        <taxon>Candidatus Kryptonium</taxon>
    </lineage>
</organism>
<gene>
    <name evidence="2" type="ORF">JGI4_00798</name>
    <name evidence="1" type="ORF">JGI8_01047</name>
</gene>
<accession>A0A0P1LPK9</accession>
<reference evidence="1 4" key="1">
    <citation type="submission" date="2015-11" db="EMBL/GenBank/DDBJ databases">
        <authorList>
            <person name="Varghese N."/>
        </authorList>
    </citation>
    <scope>NUCLEOTIDE SEQUENCE [LARGE SCALE GENOMIC DNA]</scope>
    <source>
        <strain evidence="1 4">JGI-8</strain>
    </source>
</reference>
<accession>A0A0P1LBX1</accession>
<dbReference type="STRING" id="1633631.GCA_001442925_00798"/>
<protein>
    <submittedName>
        <fullName evidence="2">Uncharacterized protein</fullName>
    </submittedName>
</protein>
<accession>A0A0P1P2U7</accession>
<dbReference type="EMBL" id="FAOP01000004">
    <property type="protein sequence ID" value="CUU03633.1"/>
    <property type="molecule type" value="Genomic_DNA"/>
</dbReference>
<dbReference type="AlphaFoldDB" id="A0A0P1MJP2"/>
<dbReference type="EMBL" id="CZVI01000012">
    <property type="protein sequence ID" value="CUS86947.1"/>
    <property type="molecule type" value="Genomic_DNA"/>
</dbReference>